<feature type="transmembrane region" description="Helical" evidence="1">
    <location>
        <begin position="20"/>
        <end position="41"/>
    </location>
</feature>
<dbReference type="Proteomes" id="UP000623842">
    <property type="component" value="Unassembled WGS sequence"/>
</dbReference>
<protein>
    <submittedName>
        <fullName evidence="2">Uncharacterized protein</fullName>
    </submittedName>
</protein>
<name>A0A919BPN3_9GAMM</name>
<keyword evidence="1" id="KW-0812">Transmembrane</keyword>
<organism evidence="2 3">
    <name type="scientific">Thalassotalea marina</name>
    <dbReference type="NCBI Taxonomy" id="1673741"/>
    <lineage>
        <taxon>Bacteria</taxon>
        <taxon>Pseudomonadati</taxon>
        <taxon>Pseudomonadota</taxon>
        <taxon>Gammaproteobacteria</taxon>
        <taxon>Alteromonadales</taxon>
        <taxon>Colwelliaceae</taxon>
        <taxon>Thalassotalea</taxon>
    </lineage>
</organism>
<dbReference type="EMBL" id="BNCK01000009">
    <property type="protein sequence ID" value="GHG02879.1"/>
    <property type="molecule type" value="Genomic_DNA"/>
</dbReference>
<proteinExistence type="predicted"/>
<reference evidence="2" key="1">
    <citation type="journal article" date="2014" name="Int. J. Syst. Evol. Microbiol.">
        <title>Complete genome sequence of Corynebacterium casei LMG S-19264T (=DSM 44701T), isolated from a smear-ripened cheese.</title>
        <authorList>
            <consortium name="US DOE Joint Genome Institute (JGI-PGF)"/>
            <person name="Walter F."/>
            <person name="Albersmeier A."/>
            <person name="Kalinowski J."/>
            <person name="Ruckert C."/>
        </authorList>
    </citation>
    <scope>NUCLEOTIDE SEQUENCE</scope>
    <source>
        <strain evidence="2">KCTC 42731</strain>
    </source>
</reference>
<evidence type="ECO:0000313" key="2">
    <source>
        <dbReference type="EMBL" id="GHG02879.1"/>
    </source>
</evidence>
<dbReference type="AlphaFoldDB" id="A0A919BPN3"/>
<comment type="caution">
    <text evidence="2">The sequence shown here is derived from an EMBL/GenBank/DDBJ whole genome shotgun (WGS) entry which is preliminary data.</text>
</comment>
<keyword evidence="1" id="KW-1133">Transmembrane helix</keyword>
<accession>A0A919BPN3</accession>
<dbReference type="RefSeq" id="WP_268245332.1">
    <property type="nucleotide sequence ID" value="NZ_BNCK01000009.1"/>
</dbReference>
<evidence type="ECO:0000256" key="1">
    <source>
        <dbReference type="SAM" id="Phobius"/>
    </source>
</evidence>
<evidence type="ECO:0000313" key="3">
    <source>
        <dbReference type="Proteomes" id="UP000623842"/>
    </source>
</evidence>
<gene>
    <name evidence="2" type="ORF">GCM10017161_34850</name>
</gene>
<sequence length="42" mass="4809">MKQYILNWWGNLSAQEQADWQSSWVSIASIITVVPAIILALY</sequence>
<keyword evidence="3" id="KW-1185">Reference proteome</keyword>
<reference evidence="2" key="2">
    <citation type="submission" date="2020-09" db="EMBL/GenBank/DDBJ databases">
        <authorList>
            <person name="Sun Q."/>
            <person name="Kim S."/>
        </authorList>
    </citation>
    <scope>NUCLEOTIDE SEQUENCE</scope>
    <source>
        <strain evidence="2">KCTC 42731</strain>
    </source>
</reference>
<keyword evidence="1" id="KW-0472">Membrane</keyword>